<evidence type="ECO:0000313" key="3">
    <source>
        <dbReference type="Proteomes" id="UP000094526"/>
    </source>
</evidence>
<dbReference type="VEuPathDB" id="FungiDB:CLCR_11357"/>
<feature type="compositionally biased region" description="Basic and acidic residues" evidence="1">
    <location>
        <begin position="68"/>
        <end position="79"/>
    </location>
</feature>
<keyword evidence="3" id="KW-1185">Reference proteome</keyword>
<feature type="compositionally biased region" description="Acidic residues" evidence="1">
    <location>
        <begin position="14"/>
        <end position="23"/>
    </location>
</feature>
<dbReference type="Proteomes" id="UP000094526">
    <property type="component" value="Unassembled WGS sequence"/>
</dbReference>
<dbReference type="EMBL" id="LGRB01000010">
    <property type="protein sequence ID" value="OCT50103.1"/>
    <property type="molecule type" value="Genomic_DNA"/>
</dbReference>
<comment type="caution">
    <text evidence="2">The sequence shown here is derived from an EMBL/GenBank/DDBJ whole genome shotgun (WGS) entry which is preliminary data.</text>
</comment>
<dbReference type="AlphaFoldDB" id="A0A1C1CNQ3"/>
<gene>
    <name evidence="2" type="ORF">CLCR_11357</name>
</gene>
<organism evidence="2 3">
    <name type="scientific">Cladophialophora carrionii</name>
    <dbReference type="NCBI Taxonomy" id="86049"/>
    <lineage>
        <taxon>Eukaryota</taxon>
        <taxon>Fungi</taxon>
        <taxon>Dikarya</taxon>
        <taxon>Ascomycota</taxon>
        <taxon>Pezizomycotina</taxon>
        <taxon>Eurotiomycetes</taxon>
        <taxon>Chaetothyriomycetidae</taxon>
        <taxon>Chaetothyriales</taxon>
        <taxon>Herpotrichiellaceae</taxon>
        <taxon>Cladophialophora</taxon>
    </lineage>
</organism>
<evidence type="ECO:0000256" key="1">
    <source>
        <dbReference type="SAM" id="MobiDB-lite"/>
    </source>
</evidence>
<protein>
    <submittedName>
        <fullName evidence="2">Uncharacterized protein</fullName>
    </submittedName>
</protein>
<reference evidence="3" key="1">
    <citation type="submission" date="2015-07" db="EMBL/GenBank/DDBJ databases">
        <authorList>
            <person name="Teixeira M.M."/>
            <person name="Souza R.C."/>
            <person name="Almeida L.G."/>
            <person name="Vicente V.A."/>
            <person name="de Hoog S."/>
            <person name="Bocca A.L."/>
            <person name="de Almeida S.R."/>
            <person name="Vasconcelos A.T."/>
            <person name="Felipe M.S."/>
        </authorList>
    </citation>
    <scope>NUCLEOTIDE SEQUENCE [LARGE SCALE GENOMIC DNA]</scope>
    <source>
        <strain evidence="3">KSF</strain>
    </source>
</reference>
<name>A0A1C1CNQ3_9EURO</name>
<feature type="region of interest" description="Disordered" evidence="1">
    <location>
        <begin position="1"/>
        <end position="79"/>
    </location>
</feature>
<proteinExistence type="predicted"/>
<sequence>MTQDHPGIYVSYREEEEEEEEEEEKKKKKKKKKKKSAGRTFTLISSHLISPRCGEGRQESRGWTGYRISKEDGKAGEVR</sequence>
<evidence type="ECO:0000313" key="2">
    <source>
        <dbReference type="EMBL" id="OCT50103.1"/>
    </source>
</evidence>
<feature type="compositionally biased region" description="Basic residues" evidence="1">
    <location>
        <begin position="26"/>
        <end position="37"/>
    </location>
</feature>
<accession>A0A1C1CNQ3</accession>